<dbReference type="EMBL" id="ADBJ01000026">
    <property type="protein sequence ID" value="EFA80979.1"/>
    <property type="molecule type" value="Genomic_DNA"/>
</dbReference>
<accession>D3BBE6</accession>
<organism evidence="1 2">
    <name type="scientific">Heterostelium pallidum (strain ATCC 26659 / Pp 5 / PN500)</name>
    <name type="common">Cellular slime mold</name>
    <name type="synonym">Polysphondylium pallidum</name>
    <dbReference type="NCBI Taxonomy" id="670386"/>
    <lineage>
        <taxon>Eukaryota</taxon>
        <taxon>Amoebozoa</taxon>
        <taxon>Evosea</taxon>
        <taxon>Eumycetozoa</taxon>
        <taxon>Dictyostelia</taxon>
        <taxon>Acytosteliales</taxon>
        <taxon>Acytosteliaceae</taxon>
        <taxon>Heterostelium</taxon>
    </lineage>
</organism>
<evidence type="ECO:0000313" key="1">
    <source>
        <dbReference type="EMBL" id="EFA80979.1"/>
    </source>
</evidence>
<dbReference type="RefSeq" id="XP_020433097.1">
    <property type="nucleotide sequence ID" value="XM_020576685.1"/>
</dbReference>
<keyword evidence="2" id="KW-1185">Reference proteome</keyword>
<name>D3BBE6_HETP5</name>
<proteinExistence type="predicted"/>
<dbReference type="Proteomes" id="UP000001396">
    <property type="component" value="Unassembled WGS sequence"/>
</dbReference>
<protein>
    <submittedName>
        <fullName evidence="1">Uncharacterized protein</fullName>
    </submittedName>
</protein>
<reference evidence="1 2" key="1">
    <citation type="journal article" date="2011" name="Genome Res.">
        <title>Phylogeny-wide analysis of social amoeba genomes highlights ancient origins for complex intercellular communication.</title>
        <authorList>
            <person name="Heidel A.J."/>
            <person name="Lawal H.M."/>
            <person name="Felder M."/>
            <person name="Schilde C."/>
            <person name="Helps N.R."/>
            <person name="Tunggal B."/>
            <person name="Rivero F."/>
            <person name="John U."/>
            <person name="Schleicher M."/>
            <person name="Eichinger L."/>
            <person name="Platzer M."/>
            <person name="Noegel A.A."/>
            <person name="Schaap P."/>
            <person name="Gloeckner G."/>
        </authorList>
    </citation>
    <scope>NUCLEOTIDE SEQUENCE [LARGE SCALE GENOMIC DNA]</scope>
    <source>
        <strain evidence="2">ATCC 26659 / Pp 5 / PN500</strain>
    </source>
</reference>
<comment type="caution">
    <text evidence="1">The sequence shown here is derived from an EMBL/GenBank/DDBJ whole genome shotgun (WGS) entry which is preliminary data.</text>
</comment>
<dbReference type="AlphaFoldDB" id="D3BBE6"/>
<evidence type="ECO:0000313" key="2">
    <source>
        <dbReference type="Proteomes" id="UP000001396"/>
    </source>
</evidence>
<dbReference type="GeneID" id="31361296"/>
<dbReference type="InParanoid" id="D3BBE6"/>
<sequence>MIEIMVYTIIIYNGLGQVVSHCVNVLGSACTYKDIHSNIAKYYFIHIGSVYDIRIYPYDEKNKENPIMKPIDISSTVPQGESFISVKFQKQWYQIKIIKDCCYCQTCYSLTNKNDHSFSKSFCINISETSGNHNTINSYINIKESINTVRQNLI</sequence>
<gene>
    <name evidence="1" type="ORF">PPL_05812</name>
</gene>